<name>A0ACC2ICJ8_9PEZI</name>
<organism evidence="1 2">
    <name type="scientific">Nemania bipapillata</name>
    <dbReference type="NCBI Taxonomy" id="110536"/>
    <lineage>
        <taxon>Eukaryota</taxon>
        <taxon>Fungi</taxon>
        <taxon>Dikarya</taxon>
        <taxon>Ascomycota</taxon>
        <taxon>Pezizomycotina</taxon>
        <taxon>Sordariomycetes</taxon>
        <taxon>Xylariomycetidae</taxon>
        <taxon>Xylariales</taxon>
        <taxon>Xylariaceae</taxon>
        <taxon>Nemania</taxon>
    </lineage>
</organism>
<gene>
    <name evidence="1" type="ORF">ONZ43_g5278</name>
</gene>
<evidence type="ECO:0000313" key="2">
    <source>
        <dbReference type="Proteomes" id="UP001153334"/>
    </source>
</evidence>
<dbReference type="EMBL" id="JAPESX010001590">
    <property type="protein sequence ID" value="KAJ8112916.1"/>
    <property type="molecule type" value="Genomic_DNA"/>
</dbReference>
<sequence length="284" mass="31475">MVETDVQQDDLGESAAQRADVELKRRRERGRESQARFRKKQAQASQETLAENKGMAAIADIVEAARPLSPRLDYGIWVDARSAVRVSKPPVEIIPFLGAGRYTFAGHLYWACTDYLISLCRRVTAPHSPSLPSPWLDGHSPARLTSRQAEDRIWIVLQHSPPVPSVRLAQALAEAQREYRDTGYMQGDSPACNEGIGALMRQEIEADYLARGQDLAAWMTIAELERHVQRQLGSEAFSRLEKAIAAPSKAMDSDLVPGVDANAIIRLLINNLAESFICFGDGPR</sequence>
<proteinExistence type="predicted"/>
<keyword evidence="2" id="KW-1185">Reference proteome</keyword>
<dbReference type="Proteomes" id="UP001153334">
    <property type="component" value="Unassembled WGS sequence"/>
</dbReference>
<evidence type="ECO:0000313" key="1">
    <source>
        <dbReference type="EMBL" id="KAJ8112916.1"/>
    </source>
</evidence>
<accession>A0ACC2ICJ8</accession>
<protein>
    <submittedName>
        <fullName evidence="1">Uncharacterized protein</fullName>
    </submittedName>
</protein>
<comment type="caution">
    <text evidence="1">The sequence shown here is derived from an EMBL/GenBank/DDBJ whole genome shotgun (WGS) entry which is preliminary data.</text>
</comment>
<reference evidence="1" key="1">
    <citation type="submission" date="2022-11" db="EMBL/GenBank/DDBJ databases">
        <title>Genome Sequence of Nemania bipapillata.</title>
        <authorList>
            <person name="Buettner E."/>
        </authorList>
    </citation>
    <scope>NUCLEOTIDE SEQUENCE</scope>
    <source>
        <strain evidence="1">CP14</strain>
    </source>
</reference>